<feature type="compositionally biased region" description="Basic and acidic residues" evidence="1">
    <location>
        <begin position="139"/>
        <end position="157"/>
    </location>
</feature>
<dbReference type="EMBL" id="HBIB01010970">
    <property type="protein sequence ID" value="CAE0244902.1"/>
    <property type="molecule type" value="Transcribed_RNA"/>
</dbReference>
<proteinExistence type="predicted"/>
<protein>
    <submittedName>
        <fullName evidence="2">Uncharacterized protein</fullName>
    </submittedName>
</protein>
<feature type="region of interest" description="Disordered" evidence="1">
    <location>
        <begin position="119"/>
        <end position="200"/>
    </location>
</feature>
<dbReference type="AlphaFoldDB" id="A0A7S3D2X1"/>
<name>A0A7S3D2X1_9EUKA</name>
<evidence type="ECO:0000256" key="1">
    <source>
        <dbReference type="SAM" id="MobiDB-lite"/>
    </source>
</evidence>
<evidence type="ECO:0000313" key="2">
    <source>
        <dbReference type="EMBL" id="CAE0244902.1"/>
    </source>
</evidence>
<organism evidence="2">
    <name type="scientific">Palpitomonas bilix</name>
    <dbReference type="NCBI Taxonomy" id="652834"/>
    <lineage>
        <taxon>Eukaryota</taxon>
        <taxon>Eukaryota incertae sedis</taxon>
    </lineage>
</organism>
<gene>
    <name evidence="2" type="ORF">PBIL07802_LOCUS7082</name>
</gene>
<reference evidence="2" key="1">
    <citation type="submission" date="2021-01" db="EMBL/GenBank/DDBJ databases">
        <authorList>
            <person name="Corre E."/>
            <person name="Pelletier E."/>
            <person name="Niang G."/>
            <person name="Scheremetjew M."/>
            <person name="Finn R."/>
            <person name="Kale V."/>
            <person name="Holt S."/>
            <person name="Cochrane G."/>
            <person name="Meng A."/>
            <person name="Brown T."/>
            <person name="Cohen L."/>
        </authorList>
    </citation>
    <scope>NUCLEOTIDE SEQUENCE</scope>
    <source>
        <strain evidence="2">NIES-2562</strain>
    </source>
</reference>
<sequence>MEGGQLPHSPHSFTAEKKRCSWITTARCVAAHSTSLQMSYEDTIEDGEYLVQRGAFDDKDGDYLEELRLKRRRLENQTLREEQRDVEEFKLAAMRAAQSQQQQQPSPSALNAAIDKKLSPKSKSTLALKNRLKVVQVKKKGEGEEKREKSAKDEQKVEASTPASPDVGEDKEEKKSDENENTNSLAGLADYGSSSESEEE</sequence>
<accession>A0A7S3D2X1</accession>